<keyword evidence="3" id="KW-1185">Reference proteome</keyword>
<proteinExistence type="predicted"/>
<dbReference type="Gene3D" id="3.40.50.150">
    <property type="entry name" value="Vaccinia Virus protein VP39"/>
    <property type="match status" value="1"/>
</dbReference>
<comment type="caution">
    <text evidence="2">The sequence shown here is derived from an EMBL/GenBank/DDBJ whole genome shotgun (WGS) entry which is preliminary data.</text>
</comment>
<gene>
    <name evidence="2" type="ORF">SAMN05421578_11213</name>
</gene>
<organism evidence="2 3">
    <name type="scientific">Paenibacillus macquariensis</name>
    <dbReference type="NCBI Taxonomy" id="948756"/>
    <lineage>
        <taxon>Bacteria</taxon>
        <taxon>Bacillati</taxon>
        <taxon>Bacillota</taxon>
        <taxon>Bacilli</taxon>
        <taxon>Bacillales</taxon>
        <taxon>Paenibacillaceae</taxon>
        <taxon>Paenibacillus</taxon>
    </lineage>
</organism>
<dbReference type="InterPro" id="IPR025714">
    <property type="entry name" value="Methyltranfer_dom"/>
</dbReference>
<dbReference type="Proteomes" id="UP000186666">
    <property type="component" value="Unassembled WGS sequence"/>
</dbReference>
<name>A0ABY1K7D3_9BACL</name>
<evidence type="ECO:0000313" key="2">
    <source>
        <dbReference type="EMBL" id="SIR36858.1"/>
    </source>
</evidence>
<accession>A0ABY1K7D3</accession>
<reference evidence="2 3" key="1">
    <citation type="submission" date="2017-01" db="EMBL/GenBank/DDBJ databases">
        <authorList>
            <person name="Varghese N."/>
            <person name="Submissions S."/>
        </authorList>
    </citation>
    <scope>NUCLEOTIDE SEQUENCE [LARGE SCALE GENOMIC DNA]</scope>
    <source>
        <strain evidence="2 3">ATCC 23464</strain>
    </source>
</reference>
<feature type="domain" description="Methyltransferase" evidence="1">
    <location>
        <begin position="51"/>
        <end position="92"/>
    </location>
</feature>
<dbReference type="InterPro" id="IPR029063">
    <property type="entry name" value="SAM-dependent_MTases_sf"/>
</dbReference>
<protein>
    <recommendedName>
        <fullName evidence="1">Methyltransferase domain-containing protein</fullName>
    </recommendedName>
</protein>
<evidence type="ECO:0000313" key="3">
    <source>
        <dbReference type="Proteomes" id="UP000186666"/>
    </source>
</evidence>
<sequence length="117" mass="13238">MSQADFDAARKAEAIYHNELYSAHEILEPGTWMSKPNPVVMELLDRLLLHKDQLTVLDLGCGAGRNTIPIAMRLQETDSKVFGLDLLSEAVDKPVSMALRILYKLRRLILNTLTYLK</sequence>
<dbReference type="SUPFAM" id="SSF53335">
    <property type="entry name" value="S-adenosyl-L-methionine-dependent methyltransferases"/>
    <property type="match status" value="1"/>
</dbReference>
<evidence type="ECO:0000259" key="1">
    <source>
        <dbReference type="Pfam" id="PF13847"/>
    </source>
</evidence>
<dbReference type="CDD" id="cd02440">
    <property type="entry name" value="AdoMet_MTases"/>
    <property type="match status" value="1"/>
</dbReference>
<dbReference type="RefSeq" id="WP_082867506.1">
    <property type="nucleotide sequence ID" value="NZ_FTNK01000012.1"/>
</dbReference>
<dbReference type="Pfam" id="PF13847">
    <property type="entry name" value="Methyltransf_31"/>
    <property type="match status" value="1"/>
</dbReference>
<dbReference type="EMBL" id="FTNK01000012">
    <property type="protein sequence ID" value="SIR36858.1"/>
    <property type="molecule type" value="Genomic_DNA"/>
</dbReference>